<keyword evidence="3" id="KW-1185">Reference proteome</keyword>
<dbReference type="InterPro" id="IPR038765">
    <property type="entry name" value="Papain-like_cys_pep_sf"/>
</dbReference>
<dbReference type="Pfam" id="PF01841">
    <property type="entry name" value="Transglut_core"/>
    <property type="match status" value="1"/>
</dbReference>
<dbReference type="AlphaFoldDB" id="A0A1R4FY03"/>
<dbReference type="SMART" id="SM00460">
    <property type="entry name" value="TGc"/>
    <property type="match status" value="1"/>
</dbReference>
<evidence type="ECO:0000313" key="2">
    <source>
        <dbReference type="EMBL" id="SJM60785.1"/>
    </source>
</evidence>
<proteinExistence type="predicted"/>
<evidence type="ECO:0000259" key="1">
    <source>
        <dbReference type="SMART" id="SM00460"/>
    </source>
</evidence>
<feature type="domain" description="Transglutaminase-like" evidence="1">
    <location>
        <begin position="137"/>
        <end position="197"/>
    </location>
</feature>
<dbReference type="PANTHER" id="PTHR33490:SF12">
    <property type="entry name" value="BLL5557 PROTEIN"/>
    <property type="match status" value="1"/>
</dbReference>
<dbReference type="PANTHER" id="PTHR33490">
    <property type="entry name" value="BLR5614 PROTEIN-RELATED"/>
    <property type="match status" value="1"/>
</dbReference>
<dbReference type="Proteomes" id="UP000195787">
    <property type="component" value="Unassembled WGS sequence"/>
</dbReference>
<name>A0A1R4FY03_9MICO</name>
<reference evidence="2 3" key="1">
    <citation type="submission" date="2017-02" db="EMBL/GenBank/DDBJ databases">
        <authorList>
            <person name="Peterson S.W."/>
        </authorList>
    </citation>
    <scope>NUCLEOTIDE SEQUENCE [LARGE SCALE GENOMIC DNA]</scope>
    <source>
        <strain evidence="2 3">LMG 22410</strain>
    </source>
</reference>
<protein>
    <submittedName>
        <fullName evidence="2">Transglutaminase-like domain protein</fullName>
    </submittedName>
</protein>
<dbReference type="Gene3D" id="3.10.620.30">
    <property type="match status" value="1"/>
</dbReference>
<accession>A0A1R4FY03</accession>
<sequence>MDTDFSLLVTPALPYRAELKLQVRHDGELTTMQTGETRHGAQEITLTTPEGEMSVALTAEVAGHIAPIEAESTERYLRSSRYVDVDAVRDFASERFGGGREGVSTQRTQIESIVRWIARGFSYRPELSALDDSATDTLRKSGGMCRDYTHVVIALARALGIPARYVSVFAPGLVPQDFHAVAEVFVDDAWWVIDSTRLAPRKPMVRIATGLDAQETAWVTNSGSGVEFVSLSVQASADEPHEIEPVTEWIQLT</sequence>
<dbReference type="OrthoDB" id="5438043at2"/>
<gene>
    <name evidence="2" type="ORF">CZ674_07360</name>
</gene>
<organism evidence="2 3">
    <name type="scientific">Agrococcus casei LMG 22410</name>
    <dbReference type="NCBI Taxonomy" id="1255656"/>
    <lineage>
        <taxon>Bacteria</taxon>
        <taxon>Bacillati</taxon>
        <taxon>Actinomycetota</taxon>
        <taxon>Actinomycetes</taxon>
        <taxon>Micrococcales</taxon>
        <taxon>Microbacteriaceae</taxon>
        <taxon>Agrococcus</taxon>
    </lineage>
</organism>
<dbReference type="SUPFAM" id="SSF54001">
    <property type="entry name" value="Cysteine proteinases"/>
    <property type="match status" value="1"/>
</dbReference>
<dbReference type="EMBL" id="FUHU01000029">
    <property type="protein sequence ID" value="SJM60785.1"/>
    <property type="molecule type" value="Genomic_DNA"/>
</dbReference>
<dbReference type="InterPro" id="IPR002931">
    <property type="entry name" value="Transglutaminase-like"/>
</dbReference>
<evidence type="ECO:0000313" key="3">
    <source>
        <dbReference type="Proteomes" id="UP000195787"/>
    </source>
</evidence>